<dbReference type="PRINTS" id="PR01438">
    <property type="entry name" value="UNVRSLSTRESS"/>
</dbReference>
<reference evidence="4" key="1">
    <citation type="journal article" date="2018" name="Nat. Microbiol.">
        <title>Leveraging single-cell genomics to expand the fungal tree of life.</title>
        <authorList>
            <person name="Ahrendt S.R."/>
            <person name="Quandt C.A."/>
            <person name="Ciobanu D."/>
            <person name="Clum A."/>
            <person name="Salamov A."/>
            <person name="Andreopoulos B."/>
            <person name="Cheng J.F."/>
            <person name="Woyke T."/>
            <person name="Pelin A."/>
            <person name="Henrissat B."/>
            <person name="Reynolds N.K."/>
            <person name="Benny G.L."/>
            <person name="Smith M.E."/>
            <person name="James T.Y."/>
            <person name="Grigoriev I.V."/>
        </authorList>
    </citation>
    <scope>NUCLEOTIDE SEQUENCE [LARGE SCALE GENOMIC DNA]</scope>
    <source>
        <strain evidence="4">RSA 1356</strain>
    </source>
</reference>
<evidence type="ECO:0000256" key="1">
    <source>
        <dbReference type="SAM" id="MobiDB-lite"/>
    </source>
</evidence>
<evidence type="ECO:0000259" key="2">
    <source>
        <dbReference type="Pfam" id="PF00582"/>
    </source>
</evidence>
<protein>
    <recommendedName>
        <fullName evidence="2">UspA domain-containing protein</fullName>
    </recommendedName>
</protein>
<feature type="compositionally biased region" description="Low complexity" evidence="1">
    <location>
        <begin position="10"/>
        <end position="25"/>
    </location>
</feature>
<feature type="region of interest" description="Disordered" evidence="1">
    <location>
        <begin position="1"/>
        <end position="46"/>
    </location>
</feature>
<dbReference type="Pfam" id="PF00582">
    <property type="entry name" value="Usp"/>
    <property type="match status" value="1"/>
</dbReference>
<dbReference type="OrthoDB" id="843225at2759"/>
<gene>
    <name evidence="3" type="ORF">THASP1DRAFT_31909</name>
</gene>
<dbReference type="InterPro" id="IPR006016">
    <property type="entry name" value="UspA"/>
</dbReference>
<dbReference type="Proteomes" id="UP000271241">
    <property type="component" value="Unassembled WGS sequence"/>
</dbReference>
<dbReference type="InterPro" id="IPR014729">
    <property type="entry name" value="Rossmann-like_a/b/a_fold"/>
</dbReference>
<dbReference type="PANTHER" id="PTHR31964">
    <property type="entry name" value="ADENINE NUCLEOTIDE ALPHA HYDROLASES-LIKE SUPERFAMILY PROTEIN"/>
    <property type="match status" value="1"/>
</dbReference>
<organism evidence="3 4">
    <name type="scientific">Thamnocephalis sphaerospora</name>
    <dbReference type="NCBI Taxonomy" id="78915"/>
    <lineage>
        <taxon>Eukaryota</taxon>
        <taxon>Fungi</taxon>
        <taxon>Fungi incertae sedis</taxon>
        <taxon>Zoopagomycota</taxon>
        <taxon>Zoopagomycotina</taxon>
        <taxon>Zoopagomycetes</taxon>
        <taxon>Zoopagales</taxon>
        <taxon>Sigmoideomycetaceae</taxon>
        <taxon>Thamnocephalis</taxon>
    </lineage>
</organism>
<evidence type="ECO:0000313" key="4">
    <source>
        <dbReference type="Proteomes" id="UP000271241"/>
    </source>
</evidence>
<name>A0A4P9XKE5_9FUNG</name>
<dbReference type="Gene3D" id="3.40.50.620">
    <property type="entry name" value="HUPs"/>
    <property type="match status" value="1"/>
</dbReference>
<dbReference type="InterPro" id="IPR006015">
    <property type="entry name" value="Universal_stress_UspA"/>
</dbReference>
<proteinExistence type="predicted"/>
<feature type="compositionally biased region" description="Polar residues" evidence="1">
    <location>
        <begin position="26"/>
        <end position="46"/>
    </location>
</feature>
<keyword evidence="4" id="KW-1185">Reference proteome</keyword>
<feature type="domain" description="UspA" evidence="2">
    <location>
        <begin position="51"/>
        <end position="206"/>
    </location>
</feature>
<accession>A0A4P9XKE5</accession>
<dbReference type="EMBL" id="KZ992918">
    <property type="protein sequence ID" value="RKP06273.1"/>
    <property type="molecule type" value="Genomic_DNA"/>
</dbReference>
<dbReference type="CDD" id="cd23659">
    <property type="entry name" value="USP_At3g01520-like"/>
    <property type="match status" value="1"/>
</dbReference>
<dbReference type="SUPFAM" id="SSF52402">
    <property type="entry name" value="Adenine nucleotide alpha hydrolases-like"/>
    <property type="match status" value="1"/>
</dbReference>
<dbReference type="AlphaFoldDB" id="A0A4P9XKE5"/>
<dbReference type="PANTHER" id="PTHR31964:SF113">
    <property type="entry name" value="USPA DOMAIN-CONTAINING PROTEIN"/>
    <property type="match status" value="1"/>
</dbReference>
<sequence>MMDRPLSRQTLPSLAAPSSPATLSLGASNGTHAQTRPRTAAPQMTSSNKRAVIVALDGSPHASYALEWALQNVVDPKADRILLINVAKVNEREDPEGGYFCITAAPRQPRASRQASAKQAIDHGTSTLARGEETVKQFACGHEIDCESKVIRGSDPRDELLDFAEDHDGHVLILGKRPSSPQTRYNPRSISTFCAHNARCPVIIVRMPRTAT</sequence>
<evidence type="ECO:0000313" key="3">
    <source>
        <dbReference type="EMBL" id="RKP06273.1"/>
    </source>
</evidence>
<dbReference type="STRING" id="78915.A0A4P9XKE5"/>